<dbReference type="Gene3D" id="3.40.50.150">
    <property type="entry name" value="Vaccinia Virus protein VP39"/>
    <property type="match status" value="1"/>
</dbReference>
<evidence type="ECO:0000256" key="6">
    <source>
        <dbReference type="RuleBase" id="RU000416"/>
    </source>
</evidence>
<dbReference type="PANTHER" id="PTHR46098">
    <property type="entry name" value="TRNA (CYTOSINE(38)-C(5))-METHYLTRANSFERASE"/>
    <property type="match status" value="1"/>
</dbReference>
<name>A0AAQ3W544_9ENTE</name>
<dbReference type="InterPro" id="IPR031303">
    <property type="entry name" value="C5_meth_CS"/>
</dbReference>
<feature type="active site" evidence="5">
    <location>
        <position position="83"/>
    </location>
</feature>
<evidence type="ECO:0000313" key="9">
    <source>
        <dbReference type="Proteomes" id="UP000194948"/>
    </source>
</evidence>
<evidence type="ECO:0000256" key="1">
    <source>
        <dbReference type="ARBA" id="ARBA00022603"/>
    </source>
</evidence>
<dbReference type="Pfam" id="PF00145">
    <property type="entry name" value="DNA_methylase"/>
    <property type="match status" value="1"/>
</dbReference>
<dbReference type="PROSITE" id="PS00095">
    <property type="entry name" value="C5_MTASE_2"/>
    <property type="match status" value="1"/>
</dbReference>
<dbReference type="RefSeq" id="WP_086312308.1">
    <property type="nucleotide sequence ID" value="NZ_CP147244.1"/>
</dbReference>
<proteinExistence type="inferred from homology"/>
<dbReference type="PROSITE" id="PS51679">
    <property type="entry name" value="SAM_MT_C5"/>
    <property type="match status" value="1"/>
</dbReference>
<comment type="similarity">
    <text evidence="5 6">Belongs to the class I-like SAM-binding methyltransferase superfamily. C5-methyltransferase family.</text>
</comment>
<evidence type="ECO:0000256" key="4">
    <source>
        <dbReference type="ARBA" id="ARBA00022747"/>
    </source>
</evidence>
<gene>
    <name evidence="8" type="ORF">A5821_000085</name>
</gene>
<dbReference type="GO" id="GO:0003886">
    <property type="term" value="F:DNA (cytosine-5-)-methyltransferase activity"/>
    <property type="evidence" value="ECO:0007669"/>
    <property type="project" value="UniProtKB-EC"/>
</dbReference>
<dbReference type="GO" id="GO:0009307">
    <property type="term" value="P:DNA restriction-modification system"/>
    <property type="evidence" value="ECO:0007669"/>
    <property type="project" value="UniProtKB-KW"/>
</dbReference>
<sequence>MDKKIRVAEMFAGVGGFHLGLSRASSHFEVIWADQFEPSRKNQFAFNIYKKNFPETNVVNEDISLINKTNIPYMDMLVGGFPCQDYSVASTGAKGIFGKKGVLWWDIKDVIEAKWPQFVFLENVDRLLTSPGINSVQPGRDFGMILRTFSDLGYGVTWKMINAADYGFPQRRRRTFIFAFRKDTNFKKYVKNIAQLGEENIAEFIKSMPPLSSSLKNISIGEISEVDLTKYNSLIDFSDNFSVEKAFKKTGFMIDGHIYMADYQPYIVKPKTLESIIKPNETDETLYLTPEKENKFKELKDGFKTIKISKSGHKYPYGMGAIAFPDPLNKPARTMVTSEHTVSRMSHVIKDPGNGLLRLISPEEAEQINTFPIGWTLEKNITPSNRYFMMGNALVVDLVKVIGIEIEKLAKKEHRKKYINSSKLEVIKH</sequence>
<comment type="catalytic activity">
    <reaction evidence="7">
        <text>a 2'-deoxycytidine in DNA + S-adenosyl-L-methionine = a 5-methyl-2'-deoxycytidine in DNA + S-adenosyl-L-homocysteine + H(+)</text>
        <dbReference type="Rhea" id="RHEA:13681"/>
        <dbReference type="Rhea" id="RHEA-COMP:11369"/>
        <dbReference type="Rhea" id="RHEA-COMP:11370"/>
        <dbReference type="ChEBI" id="CHEBI:15378"/>
        <dbReference type="ChEBI" id="CHEBI:57856"/>
        <dbReference type="ChEBI" id="CHEBI:59789"/>
        <dbReference type="ChEBI" id="CHEBI:85452"/>
        <dbReference type="ChEBI" id="CHEBI:85454"/>
        <dbReference type="EC" id="2.1.1.37"/>
    </reaction>
</comment>
<dbReference type="NCBIfam" id="TIGR00675">
    <property type="entry name" value="dcm"/>
    <property type="match status" value="1"/>
</dbReference>
<dbReference type="InterPro" id="IPR018117">
    <property type="entry name" value="C5_DNA_meth_AS"/>
</dbReference>
<dbReference type="EC" id="2.1.1.37" evidence="7"/>
<evidence type="ECO:0000256" key="2">
    <source>
        <dbReference type="ARBA" id="ARBA00022679"/>
    </source>
</evidence>
<organism evidence="8 9">
    <name type="scientific">Candidatus Enterococcus palustris</name>
    <dbReference type="NCBI Taxonomy" id="1834189"/>
    <lineage>
        <taxon>Bacteria</taxon>
        <taxon>Bacillati</taxon>
        <taxon>Bacillota</taxon>
        <taxon>Bacilli</taxon>
        <taxon>Lactobacillales</taxon>
        <taxon>Enterococcaceae</taxon>
        <taxon>Enterococcus</taxon>
    </lineage>
</organism>
<protein>
    <recommendedName>
        <fullName evidence="7">Cytosine-specific methyltransferase</fullName>
        <ecNumber evidence="7">2.1.1.37</ecNumber>
    </recommendedName>
</protein>
<dbReference type="InterPro" id="IPR001525">
    <property type="entry name" value="C5_MeTfrase"/>
</dbReference>
<dbReference type="PROSITE" id="PS00094">
    <property type="entry name" value="C5_MTASE_1"/>
    <property type="match status" value="1"/>
</dbReference>
<keyword evidence="4" id="KW-0680">Restriction system</keyword>
<keyword evidence="9" id="KW-1185">Reference proteome</keyword>
<reference evidence="8 9" key="2">
    <citation type="submission" date="2024-03" db="EMBL/GenBank/DDBJ databases">
        <title>The Genome Sequence of Enterococcus sp. DIV0205d.</title>
        <authorList>
            <consortium name="The Broad Institute Genomics Platform"/>
            <consortium name="The Broad Institute Microbial Omics Core"/>
            <consortium name="The Broad Institute Genomic Center for Infectious Diseases"/>
            <person name="Earl A."/>
            <person name="Manson A."/>
            <person name="Gilmore M."/>
            <person name="Schwartman J."/>
            <person name="Shea T."/>
            <person name="Abouelleil A."/>
            <person name="Cao P."/>
            <person name="Chapman S."/>
            <person name="Cusick C."/>
            <person name="Young S."/>
            <person name="Neafsey D."/>
            <person name="Nusbaum C."/>
            <person name="Birren B."/>
        </authorList>
    </citation>
    <scope>NUCLEOTIDE SEQUENCE [LARGE SCALE GENOMIC DNA]</scope>
    <source>
        <strain evidence="8 9">7F3_DIV0205</strain>
    </source>
</reference>
<dbReference type="AlphaFoldDB" id="A0AAQ3W544"/>
<dbReference type="InterPro" id="IPR029063">
    <property type="entry name" value="SAM-dependent_MTases_sf"/>
</dbReference>
<dbReference type="Gene3D" id="3.90.120.10">
    <property type="entry name" value="DNA Methylase, subunit A, domain 2"/>
    <property type="match status" value="1"/>
</dbReference>
<evidence type="ECO:0000256" key="7">
    <source>
        <dbReference type="RuleBase" id="RU000417"/>
    </source>
</evidence>
<keyword evidence="3 5" id="KW-0949">S-adenosyl-L-methionine</keyword>
<evidence type="ECO:0000256" key="3">
    <source>
        <dbReference type="ARBA" id="ARBA00022691"/>
    </source>
</evidence>
<dbReference type="InterPro" id="IPR050750">
    <property type="entry name" value="C5-MTase"/>
</dbReference>
<evidence type="ECO:0000313" key="8">
    <source>
        <dbReference type="EMBL" id="WYJ99009.1"/>
    </source>
</evidence>
<keyword evidence="2 5" id="KW-0808">Transferase</keyword>
<accession>A0AAQ3W544</accession>
<keyword evidence="1 5" id="KW-0489">Methyltransferase</keyword>
<dbReference type="GO" id="GO:0032259">
    <property type="term" value="P:methylation"/>
    <property type="evidence" value="ECO:0007669"/>
    <property type="project" value="UniProtKB-KW"/>
</dbReference>
<dbReference type="EMBL" id="CP147244">
    <property type="protein sequence ID" value="WYJ99009.1"/>
    <property type="molecule type" value="Genomic_DNA"/>
</dbReference>
<dbReference type="SUPFAM" id="SSF53335">
    <property type="entry name" value="S-adenosyl-L-methionine-dependent methyltransferases"/>
    <property type="match status" value="1"/>
</dbReference>
<reference evidence="9" key="1">
    <citation type="submission" date="2017-05" db="EMBL/GenBank/DDBJ databases">
        <title>The Genome Sequence of EEnterococcus faecalis 9F2_4866.</title>
        <authorList>
            <consortium name="The Broad Institute Genomics Platform"/>
            <consortium name="The Broad Institute Genomic Center for Infectious Diseases"/>
            <person name="Earl A."/>
            <person name="Manson A."/>
            <person name="Schwartman J."/>
            <person name="Gilmore M."/>
            <person name="Abouelleil A."/>
            <person name="Cao P."/>
            <person name="Chapman S."/>
            <person name="Cusick C."/>
            <person name="Shea T."/>
            <person name="Young S."/>
            <person name="Neafsey D."/>
            <person name="Nusbaum C."/>
            <person name="Birren B."/>
        </authorList>
    </citation>
    <scope>NUCLEOTIDE SEQUENCE [LARGE SCALE GENOMIC DNA]</scope>
    <source>
        <strain evidence="9">7F3_DIV0205</strain>
    </source>
</reference>
<evidence type="ECO:0000256" key="5">
    <source>
        <dbReference type="PROSITE-ProRule" id="PRU01016"/>
    </source>
</evidence>
<dbReference type="Proteomes" id="UP000194948">
    <property type="component" value="Chromosome"/>
</dbReference>
<dbReference type="PANTHER" id="PTHR46098:SF1">
    <property type="entry name" value="TRNA (CYTOSINE(38)-C(5))-METHYLTRANSFERASE"/>
    <property type="match status" value="1"/>
</dbReference>
<dbReference type="PRINTS" id="PR00105">
    <property type="entry name" value="C5METTRFRASE"/>
</dbReference>